<feature type="domain" description="TonB-dependent receptor-like beta-barrel" evidence="6">
    <location>
        <begin position="526"/>
        <end position="1005"/>
    </location>
</feature>
<evidence type="ECO:0000256" key="4">
    <source>
        <dbReference type="RuleBase" id="RU003357"/>
    </source>
</evidence>
<dbReference type="EMBL" id="RBIM01000001">
    <property type="protein sequence ID" value="RKR03714.1"/>
    <property type="molecule type" value="Genomic_DNA"/>
</dbReference>
<organism evidence="8 9">
    <name type="scientific">Maricaulis maris</name>
    <dbReference type="NCBI Taxonomy" id="74318"/>
    <lineage>
        <taxon>Bacteria</taxon>
        <taxon>Pseudomonadati</taxon>
        <taxon>Pseudomonadota</taxon>
        <taxon>Alphaproteobacteria</taxon>
        <taxon>Maricaulales</taxon>
        <taxon>Maricaulaceae</taxon>
        <taxon>Maricaulis</taxon>
    </lineage>
</organism>
<proteinExistence type="inferred from homology"/>
<name>A0A495DLC4_9PROT</name>
<keyword evidence="3" id="KW-0998">Cell outer membrane</keyword>
<reference evidence="8 9" key="1">
    <citation type="submission" date="2018-10" db="EMBL/GenBank/DDBJ databases">
        <title>Genomic Encyclopedia of Type Strains, Phase IV (KMG-IV): sequencing the most valuable type-strain genomes for metagenomic binning, comparative biology and taxonomic classification.</title>
        <authorList>
            <person name="Goeker M."/>
        </authorList>
    </citation>
    <scope>NUCLEOTIDE SEQUENCE [LARGE SCALE GENOMIC DNA]</scope>
    <source>
        <strain evidence="8 9">DSM 4734</strain>
    </source>
</reference>
<evidence type="ECO:0000313" key="9">
    <source>
        <dbReference type="Proteomes" id="UP000273675"/>
    </source>
</evidence>
<evidence type="ECO:0000313" key="8">
    <source>
        <dbReference type="EMBL" id="RKR03714.1"/>
    </source>
</evidence>
<comment type="caution">
    <text evidence="8">The sequence shown here is derived from an EMBL/GenBank/DDBJ whole genome shotgun (WGS) entry which is preliminary data.</text>
</comment>
<feature type="chain" id="PRO_5019847229" evidence="5">
    <location>
        <begin position="32"/>
        <end position="1046"/>
    </location>
</feature>
<dbReference type="OrthoDB" id="7051241at2"/>
<dbReference type="Pfam" id="PF00593">
    <property type="entry name" value="TonB_dep_Rec_b-barrel"/>
    <property type="match status" value="1"/>
</dbReference>
<accession>A0A495DLC4</accession>
<dbReference type="InterPro" id="IPR036942">
    <property type="entry name" value="Beta-barrel_TonB_sf"/>
</dbReference>
<comment type="subcellular location">
    <subcellularLocation>
        <location evidence="1 4">Cell outer membrane</location>
    </subcellularLocation>
</comment>
<comment type="similarity">
    <text evidence="4">Belongs to the TonB-dependent receptor family.</text>
</comment>
<dbReference type="RefSeq" id="WP_143742852.1">
    <property type="nucleotide sequence ID" value="NZ_RBIM01000001.1"/>
</dbReference>
<evidence type="ECO:0000259" key="6">
    <source>
        <dbReference type="Pfam" id="PF00593"/>
    </source>
</evidence>
<gene>
    <name evidence="8" type="ORF">C7435_0152</name>
</gene>
<keyword evidence="5" id="KW-0732">Signal</keyword>
<feature type="signal peptide" evidence="5">
    <location>
        <begin position="1"/>
        <end position="31"/>
    </location>
</feature>
<dbReference type="Pfam" id="PF07715">
    <property type="entry name" value="Plug"/>
    <property type="match status" value="1"/>
</dbReference>
<dbReference type="InterPro" id="IPR000531">
    <property type="entry name" value="Beta-barrel_TonB"/>
</dbReference>
<evidence type="ECO:0000256" key="3">
    <source>
        <dbReference type="ARBA" id="ARBA00023237"/>
    </source>
</evidence>
<dbReference type="InterPro" id="IPR012910">
    <property type="entry name" value="Plug_dom"/>
</dbReference>
<dbReference type="Gene3D" id="2.170.130.10">
    <property type="entry name" value="TonB-dependent receptor, plug domain"/>
    <property type="match status" value="1"/>
</dbReference>
<keyword evidence="4" id="KW-0798">TonB box</keyword>
<sequence length="1046" mass="113827">MSNIWDRERLLRSTMLAGFAVAGLAMSPAYAQEVQQVPDAVEEEEEDSADDRIVVTGSRIARNTFSSPSPLQVINADTARDAGLIDAASIVQRTSVAAGTQFDNTFTGQVTDSGPGASTVSLRGLDAERTLILFNGRRVGPAGVRGAPTRPDLNLIPSGIVERYDILTDGASSVYGSDAVAGVINVITRTEFDGIEIDTFFSHPEDGGGEERQISIVTGVSNSSGYIGFGFEYYNRDNVRRGERKFTALCTRDVEVNPDTGTIREICENNAFGNMFLDPYQVFFGTVDDPGLGADFGILAFDFDNGSGFQVYPTNSQPGGPGDDLGSRWLYDPRYNNNAGQGAFDLAQGTQRYSFFTNGEYSLDMLGDADFYFEALHSGRTQEIYAGRNQIFPAVQCDNPFLQSDPVLANAGSCREPFRSILEGAGLGGLVWTPIIDNTLGPINVDVTATRGLGGLRGNLDFIQGDLGGESFGIGLNNWTYDVFASYDRNVGIDTQETLNEERVAAALNNVTDNGDGTFSCESVPSDLFGFITAEECVPLDITDPDIYINGQLPEDFLAYAGGLASTRTTIQQSMFQAAFSGDLAYLPAGTVPVVFGFEYRKDEIYTENSYLITSASGTGRSESNTVGNTTTREFFVETEIPILAGMPLAEELSVTAAARYTDEENYGSLWTYRGQALYRPVDWVTLRTTVGTTFRAPNLREQFLGGQTSFASAFSDPCVASTYDNYTDADDQARIRNNCLLQGADVDSLGLGGATSIAVVSGGFEELNAETSDSLSAGFIIEQPWFDSFDLRLAVNYFKIEIQDSIEEPTVGLILNSCIVESTNLNSPFCELIDRSTSTDPSRNFISQINSGFVNVGRIETDGVDLNVGFNTDFTLFGSQADLSVNSVATYIASNRRDIFADQDTAPIESFRGNYGYPLWQGNMSANLDWRDFGLNWSARYIGEWQEDDIDAVRVGQFIDEASGVVFFEEGFRDVEEADAKIFHDVSVSWEQDTWEITGGIRNVFSESPPIIDSNEGVPNSANAVIGMGYDVYGRTFFAGISKRF</sequence>
<evidence type="ECO:0000259" key="7">
    <source>
        <dbReference type="Pfam" id="PF07715"/>
    </source>
</evidence>
<dbReference type="Gene3D" id="2.40.170.20">
    <property type="entry name" value="TonB-dependent receptor, beta-barrel domain"/>
    <property type="match status" value="1"/>
</dbReference>
<evidence type="ECO:0000256" key="1">
    <source>
        <dbReference type="ARBA" id="ARBA00004442"/>
    </source>
</evidence>
<dbReference type="AlphaFoldDB" id="A0A495DLC4"/>
<keyword evidence="2 4" id="KW-0472">Membrane</keyword>
<dbReference type="Proteomes" id="UP000273675">
    <property type="component" value="Unassembled WGS sequence"/>
</dbReference>
<dbReference type="GO" id="GO:0009279">
    <property type="term" value="C:cell outer membrane"/>
    <property type="evidence" value="ECO:0007669"/>
    <property type="project" value="UniProtKB-SubCell"/>
</dbReference>
<evidence type="ECO:0000256" key="2">
    <source>
        <dbReference type="ARBA" id="ARBA00023136"/>
    </source>
</evidence>
<protein>
    <submittedName>
        <fullName evidence="8">Iron complex outermembrane receptor protein</fullName>
    </submittedName>
</protein>
<dbReference type="SUPFAM" id="SSF56935">
    <property type="entry name" value="Porins"/>
    <property type="match status" value="1"/>
</dbReference>
<evidence type="ECO:0000256" key="5">
    <source>
        <dbReference type="SAM" id="SignalP"/>
    </source>
</evidence>
<dbReference type="InterPro" id="IPR037066">
    <property type="entry name" value="Plug_dom_sf"/>
</dbReference>
<dbReference type="PANTHER" id="PTHR47234">
    <property type="match status" value="1"/>
</dbReference>
<feature type="domain" description="TonB-dependent receptor plug" evidence="7">
    <location>
        <begin position="66"/>
        <end position="183"/>
    </location>
</feature>
<keyword evidence="8" id="KW-0675">Receptor</keyword>
<dbReference type="PANTHER" id="PTHR47234:SF2">
    <property type="entry name" value="TONB-DEPENDENT RECEPTOR"/>
    <property type="match status" value="1"/>
</dbReference>